<accession>A0A5C8ZH93</accession>
<proteinExistence type="predicted"/>
<dbReference type="InterPro" id="IPR056303">
    <property type="entry name" value="AMIN-like"/>
</dbReference>
<feature type="domain" description="AMIN-like" evidence="1">
    <location>
        <begin position="2"/>
        <end position="114"/>
    </location>
</feature>
<sequence>MLDLAGEPEQVAGWFVGAVPQPLQDASGELLDVEGDRFLDLAVTGIANGGDGQVDSAGRRAFVGAVGGTGGLVEQVWVGGAWEGQAQVLLGLDEAVSEYRVVALSDPQRIVVDVR</sequence>
<evidence type="ECO:0000313" key="3">
    <source>
        <dbReference type="Proteomes" id="UP000321234"/>
    </source>
</evidence>
<name>A0A5C8ZH93_9ACTN</name>
<evidence type="ECO:0000313" key="2">
    <source>
        <dbReference type="EMBL" id="TXR57302.1"/>
    </source>
</evidence>
<evidence type="ECO:0000259" key="1">
    <source>
        <dbReference type="Pfam" id="PF24837"/>
    </source>
</evidence>
<dbReference type="EMBL" id="VKAC01000002">
    <property type="protein sequence ID" value="TXR57302.1"/>
    <property type="molecule type" value="Genomic_DNA"/>
</dbReference>
<dbReference type="Pfam" id="PF24837">
    <property type="entry name" value="AMIN-like"/>
    <property type="match status" value="1"/>
</dbReference>
<protein>
    <recommendedName>
        <fullName evidence="1">AMIN-like domain-containing protein</fullName>
    </recommendedName>
</protein>
<organism evidence="2 3">
    <name type="scientific">Quadrisphaera setariae</name>
    <dbReference type="NCBI Taxonomy" id="2593304"/>
    <lineage>
        <taxon>Bacteria</taxon>
        <taxon>Bacillati</taxon>
        <taxon>Actinomycetota</taxon>
        <taxon>Actinomycetes</taxon>
        <taxon>Kineosporiales</taxon>
        <taxon>Kineosporiaceae</taxon>
        <taxon>Quadrisphaera</taxon>
    </lineage>
</organism>
<dbReference type="OrthoDB" id="3393679at2"/>
<keyword evidence="3" id="KW-1185">Reference proteome</keyword>
<gene>
    <name evidence="2" type="ORF">FMM08_03230</name>
</gene>
<dbReference type="AlphaFoldDB" id="A0A5C8ZH93"/>
<dbReference type="Proteomes" id="UP000321234">
    <property type="component" value="Unassembled WGS sequence"/>
</dbReference>
<reference evidence="2 3" key="1">
    <citation type="submission" date="2019-07" db="EMBL/GenBank/DDBJ databases">
        <title>Quadrisphaera sp. strain DD2A genome sequencing and assembly.</title>
        <authorList>
            <person name="Kim I."/>
        </authorList>
    </citation>
    <scope>NUCLEOTIDE SEQUENCE [LARGE SCALE GENOMIC DNA]</scope>
    <source>
        <strain evidence="2 3">DD2A</strain>
    </source>
</reference>
<comment type="caution">
    <text evidence="2">The sequence shown here is derived from an EMBL/GenBank/DDBJ whole genome shotgun (WGS) entry which is preliminary data.</text>
</comment>